<dbReference type="GO" id="GO:0016460">
    <property type="term" value="C:myosin II complex"/>
    <property type="evidence" value="ECO:0007669"/>
    <property type="project" value="TreeGrafter"/>
</dbReference>
<accession>A0AAE0GMD6</accession>
<protein>
    <recommendedName>
        <fullName evidence="3">EF-hand domain-containing protein</fullName>
    </recommendedName>
</protein>
<dbReference type="EMBL" id="LGRX02004353">
    <property type="protein sequence ID" value="KAK3280568.1"/>
    <property type="molecule type" value="Genomic_DNA"/>
</dbReference>
<dbReference type="GO" id="GO:0005509">
    <property type="term" value="F:calcium ion binding"/>
    <property type="evidence" value="ECO:0007669"/>
    <property type="project" value="InterPro"/>
</dbReference>
<keyword evidence="5" id="KW-1185">Reference proteome</keyword>
<dbReference type="FunFam" id="1.10.238.10:FF:000178">
    <property type="entry name" value="Calmodulin-2 A"/>
    <property type="match status" value="1"/>
</dbReference>
<reference evidence="4 5" key="1">
    <citation type="journal article" date="2015" name="Genome Biol. Evol.">
        <title>Comparative Genomics of a Bacterivorous Green Alga Reveals Evolutionary Causalities and Consequences of Phago-Mixotrophic Mode of Nutrition.</title>
        <authorList>
            <person name="Burns J.A."/>
            <person name="Paasch A."/>
            <person name="Narechania A."/>
            <person name="Kim E."/>
        </authorList>
    </citation>
    <scope>NUCLEOTIDE SEQUENCE [LARGE SCALE GENOMIC DNA]</scope>
    <source>
        <strain evidence="4 5">PLY_AMNH</strain>
    </source>
</reference>
<dbReference type="CDD" id="cd00051">
    <property type="entry name" value="EFh"/>
    <property type="match status" value="1"/>
</dbReference>
<evidence type="ECO:0000256" key="2">
    <source>
        <dbReference type="ARBA" id="ARBA00022837"/>
    </source>
</evidence>
<dbReference type="InterPro" id="IPR011992">
    <property type="entry name" value="EF-hand-dom_pair"/>
</dbReference>
<gene>
    <name evidence="4" type="ORF">CYMTET_11596</name>
</gene>
<evidence type="ECO:0000259" key="3">
    <source>
        <dbReference type="PROSITE" id="PS50222"/>
    </source>
</evidence>
<dbReference type="SUPFAM" id="SSF47473">
    <property type="entry name" value="EF-hand"/>
    <property type="match status" value="1"/>
</dbReference>
<dbReference type="PROSITE" id="PS50222">
    <property type="entry name" value="EF_HAND_2"/>
    <property type="match status" value="2"/>
</dbReference>
<evidence type="ECO:0000256" key="1">
    <source>
        <dbReference type="ARBA" id="ARBA00022737"/>
    </source>
</evidence>
<keyword evidence="2" id="KW-0106">Calcium</keyword>
<dbReference type="InterPro" id="IPR050230">
    <property type="entry name" value="CALM/Myosin/TropC-like"/>
</dbReference>
<name>A0AAE0GMD6_9CHLO</name>
<organism evidence="4 5">
    <name type="scientific">Cymbomonas tetramitiformis</name>
    <dbReference type="NCBI Taxonomy" id="36881"/>
    <lineage>
        <taxon>Eukaryota</taxon>
        <taxon>Viridiplantae</taxon>
        <taxon>Chlorophyta</taxon>
        <taxon>Pyramimonadophyceae</taxon>
        <taxon>Pyramimonadales</taxon>
        <taxon>Pyramimonadaceae</taxon>
        <taxon>Cymbomonas</taxon>
    </lineage>
</organism>
<dbReference type="InterPro" id="IPR002048">
    <property type="entry name" value="EF_hand_dom"/>
</dbReference>
<feature type="domain" description="EF-hand" evidence="3">
    <location>
        <begin position="12"/>
        <end position="47"/>
    </location>
</feature>
<comment type="caution">
    <text evidence="4">The sequence shown here is derived from an EMBL/GenBank/DDBJ whole genome shotgun (WGS) entry which is preliminary data.</text>
</comment>
<feature type="domain" description="EF-hand" evidence="3">
    <location>
        <begin position="48"/>
        <end position="83"/>
    </location>
</feature>
<dbReference type="AlphaFoldDB" id="A0AAE0GMD6"/>
<dbReference type="Proteomes" id="UP001190700">
    <property type="component" value="Unassembled WGS sequence"/>
</dbReference>
<evidence type="ECO:0000313" key="4">
    <source>
        <dbReference type="EMBL" id="KAK3280568.1"/>
    </source>
</evidence>
<sequence length="153" mass="16976">MVKVGNVELSEEEIKEFKEVFDLVDKDKGGSISAFEVKELMGLLGRHPSMAEVEAMVAEIDIDGSGEVDFEEFLAVMAGQSSSSVSKRDLTKAFRLFSDAGLPPGFIKADTLIKALVQYYKMSEDEAIRLVGQLGTDERGWINYKEKIEVFVD</sequence>
<keyword evidence="1" id="KW-0677">Repeat</keyword>
<dbReference type="PANTHER" id="PTHR23048">
    <property type="entry name" value="MYOSIN LIGHT CHAIN 1, 3"/>
    <property type="match status" value="1"/>
</dbReference>
<dbReference type="PANTHER" id="PTHR23048:SF0">
    <property type="entry name" value="CALMODULIN LIKE 3"/>
    <property type="match status" value="1"/>
</dbReference>
<dbReference type="Gene3D" id="1.10.238.10">
    <property type="entry name" value="EF-hand"/>
    <property type="match status" value="1"/>
</dbReference>
<dbReference type="Pfam" id="PF13499">
    <property type="entry name" value="EF-hand_7"/>
    <property type="match status" value="1"/>
</dbReference>
<dbReference type="SMART" id="SM00054">
    <property type="entry name" value="EFh"/>
    <property type="match status" value="2"/>
</dbReference>
<evidence type="ECO:0000313" key="5">
    <source>
        <dbReference type="Proteomes" id="UP001190700"/>
    </source>
</evidence>
<dbReference type="InterPro" id="IPR018247">
    <property type="entry name" value="EF_Hand_1_Ca_BS"/>
</dbReference>
<proteinExistence type="predicted"/>
<dbReference type="PROSITE" id="PS00018">
    <property type="entry name" value="EF_HAND_1"/>
    <property type="match status" value="2"/>
</dbReference>